<reference evidence="9" key="1">
    <citation type="submission" date="2022-07" db="EMBL/GenBank/DDBJ databases">
        <authorList>
            <person name="Trinca V."/>
            <person name="Uliana J.V.C."/>
            <person name="Torres T.T."/>
            <person name="Ward R.J."/>
            <person name="Monesi N."/>
        </authorList>
    </citation>
    <scope>NUCLEOTIDE SEQUENCE</scope>
    <source>
        <strain evidence="9">HSMRA1968</strain>
        <tissue evidence="9">Whole embryos</tissue>
    </source>
</reference>
<evidence type="ECO:0000256" key="2">
    <source>
        <dbReference type="ARBA" id="ARBA00022475"/>
    </source>
</evidence>
<dbReference type="GO" id="GO:0005886">
    <property type="term" value="C:plasma membrane"/>
    <property type="evidence" value="ECO:0007669"/>
    <property type="project" value="UniProtKB-SubCell"/>
</dbReference>
<feature type="transmembrane region" description="Helical" evidence="8">
    <location>
        <begin position="381"/>
        <end position="402"/>
    </location>
</feature>
<feature type="transmembrane region" description="Helical" evidence="8">
    <location>
        <begin position="129"/>
        <end position="156"/>
    </location>
</feature>
<dbReference type="InterPro" id="IPR013604">
    <property type="entry name" value="7TM_chemorcpt"/>
</dbReference>
<comment type="caution">
    <text evidence="8">Lacks conserved residue(s) required for the propagation of feature annotation.</text>
</comment>
<dbReference type="GO" id="GO:0007165">
    <property type="term" value="P:signal transduction"/>
    <property type="evidence" value="ECO:0007669"/>
    <property type="project" value="UniProtKB-KW"/>
</dbReference>
<sequence>MAHTENTVYTAVRPIQILTNTFGFASQRNFGANNEANIFGTIHMVFIIFIKLLLILYNWSPSAFSKATNSSILNIGLWMQTEASLAISIFYIIVGMRKNSDMRILLQRFDEIDQQLIKFFFLKFDYVKAMYLISLFVVTGVVVYFILASITIYYIWNVPFEFWHRWSILVAIYFSNICIYSIANQFLCAQLYLVSRFGNLNDILSQLVFDDESLLQVETAEIEDGLWNTSLEHRLSGKRKTDNSLQRTGVAFIGSEEKDIRVNYPFYKEFPQKITRGTFKPIEYKNAEYSAFSLAAYKTFVTKLAFTKSCTVADIIDKLDKIMDLHDRLCDCVDLCNSLLALQVLLISLTICVYIVFGLFAKYRVWMDYQYEANNVAQMNIYWIFVYTLFVCLGTCVSSKLIHTIQETAIIIHKVACRNTNPVLLNKVNDDCDIYTSRYVMKDESPSNDLVNLKF</sequence>
<dbReference type="EMBL" id="WJQU01000002">
    <property type="protein sequence ID" value="KAJ6642283.1"/>
    <property type="molecule type" value="Genomic_DNA"/>
</dbReference>
<dbReference type="PANTHER" id="PTHR21143">
    <property type="entry name" value="INVERTEBRATE GUSTATORY RECEPTOR"/>
    <property type="match status" value="1"/>
</dbReference>
<dbReference type="GO" id="GO:0050909">
    <property type="term" value="P:sensory perception of taste"/>
    <property type="evidence" value="ECO:0007669"/>
    <property type="project" value="InterPro"/>
</dbReference>
<evidence type="ECO:0000256" key="1">
    <source>
        <dbReference type="ARBA" id="ARBA00004651"/>
    </source>
</evidence>
<dbReference type="Pfam" id="PF08395">
    <property type="entry name" value="7tm_7"/>
    <property type="match status" value="1"/>
</dbReference>
<dbReference type="GO" id="GO:0030425">
    <property type="term" value="C:dendrite"/>
    <property type="evidence" value="ECO:0007669"/>
    <property type="project" value="TreeGrafter"/>
</dbReference>
<feature type="transmembrane region" description="Helical" evidence="8">
    <location>
        <begin position="162"/>
        <end position="183"/>
    </location>
</feature>
<evidence type="ECO:0000313" key="10">
    <source>
        <dbReference type="Proteomes" id="UP001151699"/>
    </source>
</evidence>
<dbReference type="GO" id="GO:0043025">
    <property type="term" value="C:neuronal cell body"/>
    <property type="evidence" value="ECO:0007669"/>
    <property type="project" value="TreeGrafter"/>
</dbReference>
<evidence type="ECO:0000256" key="5">
    <source>
        <dbReference type="ARBA" id="ARBA00023136"/>
    </source>
</evidence>
<accession>A0A9Q0S368</accession>
<feature type="transmembrane region" description="Helical" evidence="8">
    <location>
        <begin position="71"/>
        <end position="94"/>
    </location>
</feature>
<keyword evidence="2 8" id="KW-1003">Cell membrane</keyword>
<dbReference type="AlphaFoldDB" id="A0A9Q0S368"/>
<name>A0A9Q0S368_9DIPT</name>
<evidence type="ECO:0000256" key="8">
    <source>
        <dbReference type="RuleBase" id="RU363108"/>
    </source>
</evidence>
<evidence type="ECO:0000256" key="4">
    <source>
        <dbReference type="ARBA" id="ARBA00022989"/>
    </source>
</evidence>
<comment type="function">
    <text evidence="8">Gustatory receptor which mediates acceptance or avoidance behavior, depending on its substrates.</text>
</comment>
<keyword evidence="5 8" id="KW-0472">Membrane</keyword>
<dbReference type="GO" id="GO:0030424">
    <property type="term" value="C:axon"/>
    <property type="evidence" value="ECO:0007669"/>
    <property type="project" value="TreeGrafter"/>
</dbReference>
<keyword evidence="10" id="KW-1185">Reference proteome</keyword>
<dbReference type="PANTHER" id="PTHR21143:SF104">
    <property type="entry name" value="GUSTATORY RECEPTOR 8A-RELATED"/>
    <property type="match status" value="1"/>
</dbReference>
<evidence type="ECO:0000256" key="3">
    <source>
        <dbReference type="ARBA" id="ARBA00022692"/>
    </source>
</evidence>
<keyword evidence="3 8" id="KW-0812">Transmembrane</keyword>
<organism evidence="9 10">
    <name type="scientific">Pseudolycoriella hygida</name>
    <dbReference type="NCBI Taxonomy" id="35572"/>
    <lineage>
        <taxon>Eukaryota</taxon>
        <taxon>Metazoa</taxon>
        <taxon>Ecdysozoa</taxon>
        <taxon>Arthropoda</taxon>
        <taxon>Hexapoda</taxon>
        <taxon>Insecta</taxon>
        <taxon>Pterygota</taxon>
        <taxon>Neoptera</taxon>
        <taxon>Endopterygota</taxon>
        <taxon>Diptera</taxon>
        <taxon>Nematocera</taxon>
        <taxon>Sciaroidea</taxon>
        <taxon>Sciaridae</taxon>
        <taxon>Pseudolycoriella</taxon>
    </lineage>
</organism>
<dbReference type="GO" id="GO:0007635">
    <property type="term" value="P:chemosensory behavior"/>
    <property type="evidence" value="ECO:0007669"/>
    <property type="project" value="TreeGrafter"/>
</dbReference>
<evidence type="ECO:0000256" key="6">
    <source>
        <dbReference type="ARBA" id="ARBA00023170"/>
    </source>
</evidence>
<dbReference type="Proteomes" id="UP001151699">
    <property type="component" value="Chromosome B"/>
</dbReference>
<feature type="transmembrane region" description="Helical" evidence="8">
    <location>
        <begin position="38"/>
        <end position="59"/>
    </location>
</feature>
<comment type="caution">
    <text evidence="9">The sequence shown here is derived from an EMBL/GenBank/DDBJ whole genome shotgun (WGS) entry which is preliminary data.</text>
</comment>
<evidence type="ECO:0000256" key="7">
    <source>
        <dbReference type="ARBA" id="ARBA00023224"/>
    </source>
</evidence>
<keyword evidence="6 8" id="KW-0675">Receptor</keyword>
<proteinExistence type="inferred from homology"/>
<feature type="transmembrane region" description="Helical" evidence="8">
    <location>
        <begin position="339"/>
        <end position="361"/>
    </location>
</feature>
<evidence type="ECO:0000313" key="9">
    <source>
        <dbReference type="EMBL" id="KAJ6642283.1"/>
    </source>
</evidence>
<comment type="subcellular location">
    <subcellularLocation>
        <location evidence="1 8">Cell membrane</location>
        <topology evidence="1 8">Multi-pass membrane protein</topology>
    </subcellularLocation>
</comment>
<dbReference type="GO" id="GO:0008049">
    <property type="term" value="P:male courtship behavior"/>
    <property type="evidence" value="ECO:0007669"/>
    <property type="project" value="TreeGrafter"/>
</dbReference>
<keyword evidence="4 8" id="KW-1133">Transmembrane helix</keyword>
<gene>
    <name evidence="9" type="ORF">Bhyg_07230</name>
</gene>
<protein>
    <recommendedName>
        <fullName evidence="8">Gustatory receptor</fullName>
    </recommendedName>
</protein>
<comment type="similarity">
    <text evidence="8">Belongs to the insect chemoreceptor superfamily. Gustatory receptor (GR) family.</text>
</comment>
<keyword evidence="7 8" id="KW-0807">Transducer</keyword>